<evidence type="ECO:0000256" key="1">
    <source>
        <dbReference type="SAM" id="MobiDB-lite"/>
    </source>
</evidence>
<evidence type="ECO:0000259" key="2">
    <source>
        <dbReference type="Pfam" id="PF03732"/>
    </source>
</evidence>
<dbReference type="InterPro" id="IPR005162">
    <property type="entry name" value="Retrotrans_gag_dom"/>
</dbReference>
<feature type="compositionally biased region" description="Low complexity" evidence="1">
    <location>
        <begin position="343"/>
        <end position="356"/>
    </location>
</feature>
<reference evidence="5" key="1">
    <citation type="journal article" date="2017" name="Front. Plant Sci.">
        <title>Climate Clever Clovers: New Paradigm to Reduce the Environmental Footprint of Ruminants by Breeding Low Methanogenic Forages Utilizing Haplotype Variation.</title>
        <authorList>
            <person name="Kaur P."/>
            <person name="Appels R."/>
            <person name="Bayer P.E."/>
            <person name="Keeble-Gagnere G."/>
            <person name="Wang J."/>
            <person name="Hirakawa H."/>
            <person name="Shirasawa K."/>
            <person name="Vercoe P."/>
            <person name="Stefanova K."/>
            <person name="Durmic Z."/>
            <person name="Nichols P."/>
            <person name="Revell C."/>
            <person name="Isobe S.N."/>
            <person name="Edwards D."/>
            <person name="Erskine W."/>
        </authorList>
    </citation>
    <scope>NUCLEOTIDE SEQUENCE [LARGE SCALE GENOMIC DNA]</scope>
    <source>
        <strain evidence="5">cv. Daliak</strain>
    </source>
</reference>
<evidence type="ECO:0008006" key="6">
    <source>
        <dbReference type="Google" id="ProtNLM"/>
    </source>
</evidence>
<feature type="compositionally biased region" description="Polar residues" evidence="1">
    <location>
        <begin position="321"/>
        <end position="336"/>
    </location>
</feature>
<feature type="domain" description="Retrotransposon gag" evidence="2">
    <location>
        <begin position="85"/>
        <end position="161"/>
    </location>
</feature>
<evidence type="ECO:0000313" key="5">
    <source>
        <dbReference type="Proteomes" id="UP000242715"/>
    </source>
</evidence>
<name>A0A2Z6PAA2_TRISU</name>
<dbReference type="Proteomes" id="UP000242715">
    <property type="component" value="Unassembled WGS sequence"/>
</dbReference>
<dbReference type="PANTHER" id="PTHR37610">
    <property type="entry name" value="CCHC-TYPE DOMAIN-CONTAINING PROTEIN"/>
    <property type="match status" value="1"/>
</dbReference>
<dbReference type="EMBL" id="DF973845">
    <property type="protein sequence ID" value="GAU41109.1"/>
    <property type="molecule type" value="Genomic_DNA"/>
</dbReference>
<accession>A0A2Z6PAA2</accession>
<feature type="region of interest" description="Disordered" evidence="1">
    <location>
        <begin position="294"/>
        <end position="356"/>
    </location>
</feature>
<gene>
    <name evidence="4" type="ORF">TSUD_139780</name>
</gene>
<dbReference type="Pfam" id="PF14244">
    <property type="entry name" value="Retrotran_gag_3"/>
    <property type="match status" value="1"/>
</dbReference>
<dbReference type="InterPro" id="IPR029472">
    <property type="entry name" value="Copia-like_N"/>
</dbReference>
<protein>
    <recommendedName>
        <fullName evidence="6">Retrotransposon Copia-like N-terminal domain-containing protein</fullName>
    </recommendedName>
</protein>
<feature type="domain" description="Retrotransposon Copia-like N-terminal" evidence="3">
    <location>
        <begin position="27"/>
        <end position="71"/>
    </location>
</feature>
<proteinExistence type="predicted"/>
<keyword evidence="5" id="KW-1185">Reference proteome</keyword>
<dbReference type="OrthoDB" id="1408296at2759"/>
<feature type="compositionally biased region" description="Polar residues" evidence="1">
    <location>
        <begin position="297"/>
        <end position="314"/>
    </location>
</feature>
<evidence type="ECO:0000259" key="3">
    <source>
        <dbReference type="Pfam" id="PF14244"/>
    </source>
</evidence>
<dbReference type="AlphaFoldDB" id="A0A2Z6PAA2"/>
<dbReference type="Pfam" id="PF03732">
    <property type="entry name" value="Retrotrans_gag"/>
    <property type="match status" value="1"/>
</dbReference>
<dbReference type="PANTHER" id="PTHR37610:SF55">
    <property type="entry name" value="RETROTRANSPOSON COPIA-LIKE N-TERMINAL DOMAIN-CONTAINING PROTEIN"/>
    <property type="match status" value="1"/>
</dbReference>
<sequence>MARGNNTATTSSSTDMLLDQSSPYFVHPSDGPSSVTVKPVLNGSNYHSWARSMRRALGGKIKYEFIDGTIPPVLDPTYRAWNRCNDLVHSWILNSVSESIAQSIVFIEHAVDAWNDLKDRFSQGDLVRISELMQEIYAFKQDSKFVTEFFSEFKVLWEELEIYMPIPNCVCRSRCSCDSMLKARSNHALLHAIRFLTGLNENFGMVKSQILLLDPLPPMSKIFSMVLQFERQSGFGLHDESKVLVNVVDSKKPSYFASKGHSQPSTSKGNRFCTYCHKTNHTVNECFKKHGFPPHMQKSNRTNSSQAGSDNVHNASERGESSSANSQSITQDQYEQLMTMLRNSSANHSSASTASQ</sequence>
<evidence type="ECO:0000313" key="4">
    <source>
        <dbReference type="EMBL" id="GAU41109.1"/>
    </source>
</evidence>
<organism evidence="4 5">
    <name type="scientific">Trifolium subterraneum</name>
    <name type="common">Subterranean clover</name>
    <dbReference type="NCBI Taxonomy" id="3900"/>
    <lineage>
        <taxon>Eukaryota</taxon>
        <taxon>Viridiplantae</taxon>
        <taxon>Streptophyta</taxon>
        <taxon>Embryophyta</taxon>
        <taxon>Tracheophyta</taxon>
        <taxon>Spermatophyta</taxon>
        <taxon>Magnoliopsida</taxon>
        <taxon>eudicotyledons</taxon>
        <taxon>Gunneridae</taxon>
        <taxon>Pentapetalae</taxon>
        <taxon>rosids</taxon>
        <taxon>fabids</taxon>
        <taxon>Fabales</taxon>
        <taxon>Fabaceae</taxon>
        <taxon>Papilionoideae</taxon>
        <taxon>50 kb inversion clade</taxon>
        <taxon>NPAAA clade</taxon>
        <taxon>Hologalegina</taxon>
        <taxon>IRL clade</taxon>
        <taxon>Trifolieae</taxon>
        <taxon>Trifolium</taxon>
    </lineage>
</organism>